<name>A0A2T4PZJ9_STAWA</name>
<dbReference type="InterPro" id="IPR001451">
    <property type="entry name" value="Hexapep"/>
</dbReference>
<dbReference type="PANTHER" id="PTHR43300">
    <property type="entry name" value="ACETYLTRANSFERASE"/>
    <property type="match status" value="1"/>
</dbReference>
<dbReference type="SUPFAM" id="SSF51161">
    <property type="entry name" value="Trimeric LpxA-like enzymes"/>
    <property type="match status" value="1"/>
</dbReference>
<keyword evidence="2" id="KW-0677">Repeat</keyword>
<comment type="caution">
    <text evidence="3">The sequence shown here is derived from an EMBL/GenBank/DDBJ whole genome shotgun (WGS) entry which is preliminary data.</text>
</comment>
<evidence type="ECO:0000256" key="2">
    <source>
        <dbReference type="ARBA" id="ARBA00022737"/>
    </source>
</evidence>
<proteinExistence type="predicted"/>
<evidence type="ECO:0000313" key="4">
    <source>
        <dbReference type="Proteomes" id="UP000240717"/>
    </source>
</evidence>
<dbReference type="PROSITE" id="PS00101">
    <property type="entry name" value="HEXAPEP_TRANSFERASES"/>
    <property type="match status" value="1"/>
</dbReference>
<dbReference type="InterPro" id="IPR050179">
    <property type="entry name" value="Trans_hexapeptide_repeat"/>
</dbReference>
<organism evidence="3 4">
    <name type="scientific">Staphylococcus warneri</name>
    <dbReference type="NCBI Taxonomy" id="1292"/>
    <lineage>
        <taxon>Bacteria</taxon>
        <taxon>Bacillati</taxon>
        <taxon>Bacillota</taxon>
        <taxon>Bacilli</taxon>
        <taxon>Bacillales</taxon>
        <taxon>Staphylococcaceae</taxon>
        <taxon>Staphylococcus</taxon>
    </lineage>
</organism>
<sequence>MRKLKPHRGYQATNMNPLWHIYRLVKFPKVLRQTIIIEICRYMPNLKFKSHMYRQLLGMDIGNHSVFAFKVVPDLFYPELITVGNNSVIGYNTTILTHEILVDEFNIGKVTIGSHTLIGANVTILPGVTIGDHVKIGAGTVVSKDVPSNSVAFGNPIQIQ</sequence>
<dbReference type="CDD" id="cd04647">
    <property type="entry name" value="LbH_MAT_like"/>
    <property type="match status" value="1"/>
</dbReference>
<dbReference type="Proteomes" id="UP000240717">
    <property type="component" value="Unassembled WGS sequence"/>
</dbReference>
<keyword evidence="1 3" id="KW-0808">Transferase</keyword>
<reference evidence="3 4" key="1">
    <citation type="journal article" date="2016" name="Front. Microbiol.">
        <title>Comprehensive Phylogenetic Analysis of Bovine Non-aureus Staphylococci Species Based on Whole-Genome Sequencing.</title>
        <authorList>
            <person name="Naushad S."/>
            <person name="Barkema H.W."/>
            <person name="Luby C."/>
            <person name="Condas L.A."/>
            <person name="Nobrega D.B."/>
            <person name="Carson D.A."/>
            <person name="De Buck J."/>
        </authorList>
    </citation>
    <scope>NUCLEOTIDE SEQUENCE [LARGE SCALE GENOMIC DNA]</scope>
    <source>
        <strain evidence="3 4">SNUC 2993</strain>
    </source>
</reference>
<protein>
    <submittedName>
        <fullName evidence="3">Acetyltransferase</fullName>
    </submittedName>
</protein>
<evidence type="ECO:0000313" key="3">
    <source>
        <dbReference type="EMBL" id="PTI50595.1"/>
    </source>
</evidence>
<dbReference type="RefSeq" id="WP_107532222.1">
    <property type="nucleotide sequence ID" value="NZ_JALCYJ010000001.1"/>
</dbReference>
<dbReference type="InterPro" id="IPR018357">
    <property type="entry name" value="Hexapep_transf_CS"/>
</dbReference>
<dbReference type="PANTHER" id="PTHR43300:SF6">
    <property type="entry name" value="ACETYLTRANSFERASE YVOF-RELATED"/>
    <property type="match status" value="1"/>
</dbReference>
<dbReference type="Gene3D" id="2.160.10.10">
    <property type="entry name" value="Hexapeptide repeat proteins"/>
    <property type="match status" value="1"/>
</dbReference>
<dbReference type="AlphaFoldDB" id="A0A2T4PZJ9"/>
<dbReference type="STRING" id="1194526.A284_09500"/>
<evidence type="ECO:0000256" key="1">
    <source>
        <dbReference type="ARBA" id="ARBA00022679"/>
    </source>
</evidence>
<dbReference type="InterPro" id="IPR011004">
    <property type="entry name" value="Trimer_LpxA-like_sf"/>
</dbReference>
<gene>
    <name evidence="3" type="ORF">BU085_08355</name>
</gene>
<dbReference type="GO" id="GO:0016740">
    <property type="term" value="F:transferase activity"/>
    <property type="evidence" value="ECO:0007669"/>
    <property type="project" value="UniProtKB-KW"/>
</dbReference>
<accession>A0A2T4PZJ9</accession>
<dbReference type="Pfam" id="PF00132">
    <property type="entry name" value="Hexapep"/>
    <property type="match status" value="1"/>
</dbReference>
<dbReference type="EMBL" id="PZEV01000026">
    <property type="protein sequence ID" value="PTI50595.1"/>
    <property type="molecule type" value="Genomic_DNA"/>
</dbReference>